<sequence length="34" mass="4095">MKAYSEQVHRMFKKSEDTERYFDALQLADARTEV</sequence>
<evidence type="ECO:0000313" key="2">
    <source>
        <dbReference type="Proteomes" id="UP000193778"/>
    </source>
</evidence>
<accession>A0A1X7ACF2</accession>
<proteinExistence type="predicted"/>
<dbReference type="Proteomes" id="UP000193778">
    <property type="component" value="Unassembled WGS sequence"/>
</dbReference>
<dbReference type="EMBL" id="FWFP01000018">
    <property type="protein sequence ID" value="SLN76179.1"/>
    <property type="molecule type" value="Genomic_DNA"/>
</dbReference>
<keyword evidence="2" id="KW-1185">Reference proteome</keyword>
<gene>
    <name evidence="1" type="ORF">RUM8411_04349</name>
</gene>
<name>A0A1X7ACF2_9RHOB</name>
<reference evidence="2" key="1">
    <citation type="submission" date="2017-03" db="EMBL/GenBank/DDBJ databases">
        <authorList>
            <person name="Rodrigo-Torres L."/>
            <person name="Arahal R.D."/>
            <person name="Lucena T."/>
        </authorList>
    </citation>
    <scope>NUCLEOTIDE SEQUENCE [LARGE SCALE GENOMIC DNA]</scope>
    <source>
        <strain evidence="2">CECT 8411</strain>
    </source>
</reference>
<dbReference type="AlphaFoldDB" id="A0A1X7ACF2"/>
<evidence type="ECO:0000313" key="1">
    <source>
        <dbReference type="EMBL" id="SLN76179.1"/>
    </source>
</evidence>
<protein>
    <submittedName>
        <fullName evidence="1">Uncharacterized protein</fullName>
    </submittedName>
</protein>
<organism evidence="1 2">
    <name type="scientific">Ruegeria meonggei</name>
    <dbReference type="NCBI Taxonomy" id="1446476"/>
    <lineage>
        <taxon>Bacteria</taxon>
        <taxon>Pseudomonadati</taxon>
        <taxon>Pseudomonadota</taxon>
        <taxon>Alphaproteobacteria</taxon>
        <taxon>Rhodobacterales</taxon>
        <taxon>Roseobacteraceae</taxon>
        <taxon>Ruegeria</taxon>
    </lineage>
</organism>